<protein>
    <submittedName>
        <fullName evidence="2">DUF4440 domain-containing protein</fullName>
    </submittedName>
</protein>
<comment type="caution">
    <text evidence="2">The sequence shown here is derived from an EMBL/GenBank/DDBJ whole genome shotgun (WGS) entry which is preliminary data.</text>
</comment>
<dbReference type="AlphaFoldDB" id="A0A1Q8VJJ3"/>
<evidence type="ECO:0000259" key="1">
    <source>
        <dbReference type="Pfam" id="PF14534"/>
    </source>
</evidence>
<reference evidence="2 3" key="1">
    <citation type="submission" date="2016-12" db="EMBL/GenBank/DDBJ databases">
        <title>Genomic comparison of strains in the 'Actinomyces naeslundii' group.</title>
        <authorList>
            <person name="Mughal S.R."/>
            <person name="Do T."/>
            <person name="Gilbert S.C."/>
            <person name="Witherden E.A."/>
            <person name="Didelot X."/>
            <person name="Beighton D."/>
        </authorList>
    </citation>
    <scope>NUCLEOTIDE SEQUENCE [LARGE SCALE GENOMIC DNA]</scope>
    <source>
        <strain evidence="2 3">P6N</strain>
    </source>
</reference>
<dbReference type="SUPFAM" id="SSF54427">
    <property type="entry name" value="NTF2-like"/>
    <property type="match status" value="1"/>
</dbReference>
<dbReference type="Pfam" id="PF14534">
    <property type="entry name" value="DUF4440"/>
    <property type="match status" value="1"/>
</dbReference>
<dbReference type="InterPro" id="IPR032710">
    <property type="entry name" value="NTF2-like_dom_sf"/>
</dbReference>
<dbReference type="InterPro" id="IPR027843">
    <property type="entry name" value="DUF4440"/>
</dbReference>
<dbReference type="Proteomes" id="UP000186394">
    <property type="component" value="Unassembled WGS sequence"/>
</dbReference>
<organism evidence="2 3">
    <name type="scientific">Actinomyces oris</name>
    <dbReference type="NCBI Taxonomy" id="544580"/>
    <lineage>
        <taxon>Bacteria</taxon>
        <taxon>Bacillati</taxon>
        <taxon>Actinomycetota</taxon>
        <taxon>Actinomycetes</taxon>
        <taxon>Actinomycetales</taxon>
        <taxon>Actinomycetaceae</taxon>
        <taxon>Actinomyces</taxon>
    </lineage>
</organism>
<sequence length="133" mass="15211">MESSSQRHELIRREPIFHRPELIWDVGSFDEQIAEDFNEVGASGRRYSRSEVKEIVLGRLEGTHADSLTDGYRIEEAESHILADDVVQVLYILRTPSRVTRRSTLYRRRGSTWQAVFHQGTVIEGATAPSPDD</sequence>
<dbReference type="EMBL" id="MSKL01000025">
    <property type="protein sequence ID" value="OLO48266.1"/>
    <property type="molecule type" value="Genomic_DNA"/>
</dbReference>
<dbReference type="OrthoDB" id="7845843at2"/>
<gene>
    <name evidence="2" type="ORF">BKH28_09685</name>
</gene>
<proteinExistence type="predicted"/>
<evidence type="ECO:0000313" key="3">
    <source>
        <dbReference type="Proteomes" id="UP000186394"/>
    </source>
</evidence>
<evidence type="ECO:0000313" key="2">
    <source>
        <dbReference type="EMBL" id="OLO48266.1"/>
    </source>
</evidence>
<dbReference type="Gene3D" id="3.10.450.50">
    <property type="match status" value="1"/>
</dbReference>
<accession>A0A1Q8VJJ3</accession>
<feature type="domain" description="DUF4440" evidence="1">
    <location>
        <begin position="25"/>
        <end position="114"/>
    </location>
</feature>
<name>A0A1Q8VJJ3_9ACTO</name>
<dbReference type="RefSeq" id="WP_075418607.1">
    <property type="nucleotide sequence ID" value="NZ_MSKL01000025.1"/>
</dbReference>